<dbReference type="EMBL" id="UZAH01029465">
    <property type="protein sequence ID" value="VDP06218.1"/>
    <property type="molecule type" value="Genomic_DNA"/>
</dbReference>
<evidence type="ECO:0000313" key="3">
    <source>
        <dbReference type="WBParaSite" id="HPBE_0001652401-mRNA-1"/>
    </source>
</evidence>
<accession>A0A3P8B8M9</accession>
<sequence length="316" mass="36717">MSDEALAFYNGYKASFPSSSTELNFCRFHVLQSWKRKVKQCIKKDQQKSVIAALRQLLRISDESAFHNRLGEVLTYLHKMNCSQMLEYLQNEYSVHQKIKQWAAFNRRGVVMSTSMFGERWHLRIKQEKLKRKANSRVDYVVDMLIKSVDELAVRFEITDRRQLSSSFRVKENNIQHRLALKFYKNKISKIIKVGRLAWNVEAATSDTIYRVEFEDNCNCPSQSYTIVYSKINALVRQGDDDDVSTLTKIAEHMRIASEVEVGNQSTAPLLPRPEIQSGVRHTLQKVEIFTVNFRPVAKIQYCALMSTHPSPTIWI</sequence>
<dbReference type="AlphaFoldDB" id="A0A183G4Q9"/>
<evidence type="ECO:0000313" key="2">
    <source>
        <dbReference type="Proteomes" id="UP000050761"/>
    </source>
</evidence>
<dbReference type="OrthoDB" id="5866964at2759"/>
<keyword evidence="2" id="KW-1185">Reference proteome</keyword>
<protein>
    <submittedName>
        <fullName evidence="3">ELMO domain-containing protein</fullName>
    </submittedName>
</protein>
<reference evidence="1 2" key="1">
    <citation type="submission" date="2018-11" db="EMBL/GenBank/DDBJ databases">
        <authorList>
            <consortium name="Pathogen Informatics"/>
        </authorList>
    </citation>
    <scope>NUCLEOTIDE SEQUENCE [LARGE SCALE GENOMIC DNA]</scope>
</reference>
<name>A0A183G4Q9_HELPZ</name>
<accession>A0A183G4Q9</accession>
<dbReference type="WBParaSite" id="HPBE_0001652401-mRNA-1">
    <property type="protein sequence ID" value="HPBE_0001652401-mRNA-1"/>
    <property type="gene ID" value="HPBE_0001652401"/>
</dbReference>
<proteinExistence type="predicted"/>
<dbReference type="Proteomes" id="UP000050761">
    <property type="component" value="Unassembled WGS sequence"/>
</dbReference>
<gene>
    <name evidence="1" type="ORF">HPBE_LOCUS16523</name>
</gene>
<evidence type="ECO:0000313" key="1">
    <source>
        <dbReference type="EMBL" id="VDP06218.1"/>
    </source>
</evidence>
<reference evidence="3" key="2">
    <citation type="submission" date="2019-09" db="UniProtKB">
        <authorList>
            <consortium name="WormBaseParasite"/>
        </authorList>
    </citation>
    <scope>IDENTIFICATION</scope>
</reference>
<organism evidence="2 3">
    <name type="scientific">Heligmosomoides polygyrus</name>
    <name type="common">Parasitic roundworm</name>
    <dbReference type="NCBI Taxonomy" id="6339"/>
    <lineage>
        <taxon>Eukaryota</taxon>
        <taxon>Metazoa</taxon>
        <taxon>Ecdysozoa</taxon>
        <taxon>Nematoda</taxon>
        <taxon>Chromadorea</taxon>
        <taxon>Rhabditida</taxon>
        <taxon>Rhabditina</taxon>
        <taxon>Rhabditomorpha</taxon>
        <taxon>Strongyloidea</taxon>
        <taxon>Heligmosomidae</taxon>
        <taxon>Heligmosomoides</taxon>
    </lineage>
</organism>